<dbReference type="RefSeq" id="WP_109922119.1">
    <property type="nucleotide sequence ID" value="NZ_QGLF01000004.1"/>
</dbReference>
<dbReference type="EMBL" id="QGLF01000004">
    <property type="protein sequence ID" value="PWR19923.1"/>
    <property type="molecule type" value="Genomic_DNA"/>
</dbReference>
<evidence type="ECO:0000313" key="3">
    <source>
        <dbReference type="Proteomes" id="UP000246077"/>
    </source>
</evidence>
<dbReference type="GO" id="GO:0006950">
    <property type="term" value="P:response to stress"/>
    <property type="evidence" value="ECO:0007669"/>
    <property type="project" value="TreeGrafter"/>
</dbReference>
<sequence>MDHASDSDPIVIRLREGFDRIALVLRAELWATAGDAGLNPSQAQVLSLLAGRPAGLRPKEIAAHLAVSAASIADTLGALSRKGLVRREPDPSDARAAIVRVTPEGRHLGATAFRASPQVARALASLSPAAQEELLLTQITLIRQLQLAGAIPVQRMCVSCRHFRPHAHPGEASPHHCAFVNAAIGGRDLRLDCGEHDAADPVVQAATWTTFAKGSPTLQAEPSI</sequence>
<dbReference type="PROSITE" id="PS50995">
    <property type="entry name" value="HTH_MARR_2"/>
    <property type="match status" value="1"/>
</dbReference>
<dbReference type="Pfam" id="PF12802">
    <property type="entry name" value="MarR_2"/>
    <property type="match status" value="1"/>
</dbReference>
<dbReference type="PANTHER" id="PTHR33164">
    <property type="entry name" value="TRANSCRIPTIONAL REGULATOR, MARR FAMILY"/>
    <property type="match status" value="1"/>
</dbReference>
<dbReference type="PRINTS" id="PR00598">
    <property type="entry name" value="HTHMARR"/>
</dbReference>
<dbReference type="SUPFAM" id="SSF46785">
    <property type="entry name" value="Winged helix' DNA-binding domain"/>
    <property type="match status" value="1"/>
</dbReference>
<evidence type="ECO:0000313" key="2">
    <source>
        <dbReference type="EMBL" id="PWR19923.1"/>
    </source>
</evidence>
<gene>
    <name evidence="2" type="ORF">DKG75_15865</name>
</gene>
<accession>A0A317E3E6</accession>
<keyword evidence="3" id="KW-1185">Reference proteome</keyword>
<organism evidence="2 3">
    <name type="scientific">Zavarzinia compransoris</name>
    <dbReference type="NCBI Taxonomy" id="1264899"/>
    <lineage>
        <taxon>Bacteria</taxon>
        <taxon>Pseudomonadati</taxon>
        <taxon>Pseudomonadota</taxon>
        <taxon>Alphaproteobacteria</taxon>
        <taxon>Rhodospirillales</taxon>
        <taxon>Zavarziniaceae</taxon>
        <taxon>Zavarzinia</taxon>
    </lineage>
</organism>
<comment type="caution">
    <text evidence="2">The sequence shown here is derived from an EMBL/GenBank/DDBJ whole genome shotgun (WGS) entry which is preliminary data.</text>
</comment>
<dbReference type="AlphaFoldDB" id="A0A317E3E6"/>
<dbReference type="InterPro" id="IPR039422">
    <property type="entry name" value="MarR/SlyA-like"/>
</dbReference>
<dbReference type="OrthoDB" id="7280837at2"/>
<dbReference type="PANTHER" id="PTHR33164:SF104">
    <property type="entry name" value="TRANSCRIPTIONAL REGULATORY PROTEIN"/>
    <property type="match status" value="1"/>
</dbReference>
<dbReference type="InterPro" id="IPR000835">
    <property type="entry name" value="HTH_MarR-typ"/>
</dbReference>
<dbReference type="InterPro" id="IPR036390">
    <property type="entry name" value="WH_DNA-bd_sf"/>
</dbReference>
<dbReference type="InterPro" id="IPR036388">
    <property type="entry name" value="WH-like_DNA-bd_sf"/>
</dbReference>
<dbReference type="Gene3D" id="1.10.10.10">
    <property type="entry name" value="Winged helix-like DNA-binding domain superfamily/Winged helix DNA-binding domain"/>
    <property type="match status" value="1"/>
</dbReference>
<proteinExistence type="predicted"/>
<dbReference type="SMART" id="SM00347">
    <property type="entry name" value="HTH_MARR"/>
    <property type="match status" value="1"/>
</dbReference>
<evidence type="ECO:0000259" key="1">
    <source>
        <dbReference type="PROSITE" id="PS50995"/>
    </source>
</evidence>
<feature type="domain" description="HTH marR-type" evidence="1">
    <location>
        <begin position="1"/>
        <end position="144"/>
    </location>
</feature>
<dbReference type="Proteomes" id="UP000246077">
    <property type="component" value="Unassembled WGS sequence"/>
</dbReference>
<reference evidence="3" key="1">
    <citation type="submission" date="2018-05" db="EMBL/GenBank/DDBJ databases">
        <title>Zavarzinia sp. HR-AS.</title>
        <authorList>
            <person name="Lee Y."/>
            <person name="Jeon C.O."/>
        </authorList>
    </citation>
    <scope>NUCLEOTIDE SEQUENCE [LARGE SCALE GENOMIC DNA]</scope>
    <source>
        <strain evidence="3">DSM 1231</strain>
    </source>
</reference>
<protein>
    <submittedName>
        <fullName evidence="2">Transcriptional regulator</fullName>
    </submittedName>
</protein>
<dbReference type="GO" id="GO:0003700">
    <property type="term" value="F:DNA-binding transcription factor activity"/>
    <property type="evidence" value="ECO:0007669"/>
    <property type="project" value="InterPro"/>
</dbReference>
<name>A0A317E3E6_9PROT</name>